<dbReference type="Gene3D" id="1.25.10.10">
    <property type="entry name" value="Leucine-rich Repeat Variant"/>
    <property type="match status" value="1"/>
</dbReference>
<evidence type="ECO:0000256" key="4">
    <source>
        <dbReference type="ARBA" id="ARBA00022889"/>
    </source>
</evidence>
<evidence type="ECO:0000256" key="5">
    <source>
        <dbReference type="ARBA" id="ARBA00022949"/>
    </source>
</evidence>
<reference evidence="8" key="2">
    <citation type="submission" date="2025-09" db="UniProtKB">
        <authorList>
            <consortium name="Ensembl"/>
        </authorList>
    </citation>
    <scope>IDENTIFICATION</scope>
</reference>
<evidence type="ECO:0000313" key="8">
    <source>
        <dbReference type="Ensembl" id="ENSAZOP00000010924.1"/>
    </source>
</evidence>
<dbReference type="PANTHER" id="PTHR10372:SF1">
    <property type="entry name" value="PLAKOPHILIN-3"/>
    <property type="match status" value="1"/>
</dbReference>
<feature type="compositionally biased region" description="Polar residues" evidence="7">
    <location>
        <begin position="85"/>
        <end position="101"/>
    </location>
</feature>
<dbReference type="Proteomes" id="UP000694549">
    <property type="component" value="Unplaced"/>
</dbReference>
<feature type="compositionally biased region" description="Low complexity" evidence="7">
    <location>
        <begin position="925"/>
        <end position="934"/>
    </location>
</feature>
<evidence type="ECO:0000256" key="7">
    <source>
        <dbReference type="SAM" id="MobiDB-lite"/>
    </source>
</evidence>
<feature type="repeat" description="ARM" evidence="6">
    <location>
        <begin position="433"/>
        <end position="464"/>
    </location>
</feature>
<dbReference type="InterPro" id="IPR016024">
    <property type="entry name" value="ARM-type_fold"/>
</dbReference>
<feature type="region of interest" description="Disordered" evidence="7">
    <location>
        <begin position="82"/>
        <end position="101"/>
    </location>
</feature>
<dbReference type="PROSITE" id="PS50176">
    <property type="entry name" value="ARM_REPEAT"/>
    <property type="match status" value="2"/>
</dbReference>
<dbReference type="GO" id="GO:0005737">
    <property type="term" value="C:cytoplasm"/>
    <property type="evidence" value="ECO:0007669"/>
    <property type="project" value="TreeGrafter"/>
</dbReference>
<dbReference type="InterPro" id="IPR028435">
    <property type="entry name" value="Plakophilin/d_Catenin"/>
</dbReference>
<evidence type="ECO:0000256" key="1">
    <source>
        <dbReference type="ARBA" id="ARBA00004282"/>
    </source>
</evidence>
<keyword evidence="5" id="KW-0965">Cell junction</keyword>
<dbReference type="SMART" id="SM00185">
    <property type="entry name" value="ARM"/>
    <property type="match status" value="3"/>
</dbReference>
<dbReference type="GO" id="GO:0005886">
    <property type="term" value="C:plasma membrane"/>
    <property type="evidence" value="ECO:0007669"/>
    <property type="project" value="TreeGrafter"/>
</dbReference>
<evidence type="ECO:0000256" key="6">
    <source>
        <dbReference type="PROSITE-ProRule" id="PRU00259"/>
    </source>
</evidence>
<name>A0A8B9ZRL7_9AVES</name>
<accession>A0A8B9ZRL7</accession>
<dbReference type="Ensembl" id="ENSAZOT00000011675.1">
    <property type="protein sequence ID" value="ENSAZOP00000010924.1"/>
    <property type="gene ID" value="ENSAZOG00000006897.1"/>
</dbReference>
<evidence type="ECO:0000313" key="9">
    <source>
        <dbReference type="Proteomes" id="UP000694549"/>
    </source>
</evidence>
<dbReference type="GO" id="GO:0005634">
    <property type="term" value="C:nucleus"/>
    <property type="evidence" value="ECO:0007669"/>
    <property type="project" value="TreeGrafter"/>
</dbReference>
<sequence>MLQGTGPPGPPNKPEAGVCSLALPSDRQLDGRGREAAEAQRLRSARVQEQVRIRMLLRGQAAAAHPEAAVLDQVDGRGGHYGTTLRPSFSSRSQSNGLDSKSSMYQSMAKKDFGTLKGSSWSSRSAVDLTPHKRMATISNGGIAKGRAYGTGYAMSQAANTSPRPSSFHERNYRARQSFDTLSLRSLRLGDGPLPPTAADDRYSVISDQLDPMGHRSLYKSQGNGGFTRSYTFERQMSAGSNAKSSSDWLDGAEVPQSRTIRAPAMRTLQRFQSNNRSRLSTSSFGSIQPSSQAGIGGSYMGMVEHSSRAPSVRSLAESSHHLQDQRGMEMYNGHSTLLTQQSGGFDDIDLPSAVKYLIATDPNLQVLGAAYLQHKCYSDSNAKKQARSLQAMPKLVKLFNSPNQEVQRHATGAMRNLIYDNAENKLALVEENGIYELMRTLREPDDELRKNVTGILWNLSSSDNLKDRLARDTLEQLTDLVLVPLSGLGGSGVIQQNPSEAEIFYNSTGFLRNLSSASQQTRQKMRECHGLVDSMIHYVNSSLEVGKSEDKSVENAVCVLRNLSYRLYDEMPPSSLQRLEGHRRNNGGTMTGELVGCFSPQSKKAREHYLNADIVTFTEVSKDPKGMEWLWNPQIVGIYNRLLQRCELNKHTTEAASGALQNITAGDRRWAGVLSRLALEQERILNPVLDRVRTADHHQLRSLTGLIRNLSRHARNKDEMSTKVVSHLIEKLPGSVGDKAPPADVIVNIIAVLNNLVVESPMAARDIVYFDGLRKLFYIKKRRDRWELPLPAWTWGPVLLFPFFPCSSEVDEAHNQPPFPSLGVGNPQSSTEWPQGWPSSLYSLLGTPHGGVARCCSHPARCGGPQPVVFCLFPPNPWPSWGGIRGLVGSTPCLVAPKNSSQPLSAPARTTRSHPERRPASWATCGSTPSSTGTSRWYVPPSCGVLGWSPREPGPGPSPWKTEPPRCIRAHRLLSLSAFAS</sequence>
<dbReference type="AlphaFoldDB" id="A0A8B9ZRL7"/>
<evidence type="ECO:0000256" key="2">
    <source>
        <dbReference type="ARBA" id="ARBA00005462"/>
    </source>
</evidence>
<feature type="region of interest" description="Disordered" evidence="7">
    <location>
        <begin position="900"/>
        <end position="934"/>
    </location>
</feature>
<dbReference type="GO" id="GO:0005912">
    <property type="term" value="C:adherens junction"/>
    <property type="evidence" value="ECO:0007669"/>
    <property type="project" value="TreeGrafter"/>
</dbReference>
<feature type="compositionally biased region" description="Polar residues" evidence="7">
    <location>
        <begin position="900"/>
        <end position="911"/>
    </location>
</feature>
<dbReference type="InterPro" id="IPR000225">
    <property type="entry name" value="Armadillo"/>
</dbReference>
<dbReference type="SUPFAM" id="SSF48371">
    <property type="entry name" value="ARM repeat"/>
    <property type="match status" value="1"/>
</dbReference>
<keyword evidence="3" id="KW-0677">Repeat</keyword>
<keyword evidence="4" id="KW-0130">Cell adhesion</keyword>
<organism evidence="8 9">
    <name type="scientific">Anas zonorhyncha</name>
    <name type="common">Eastern spot-billed duck</name>
    <dbReference type="NCBI Taxonomy" id="75864"/>
    <lineage>
        <taxon>Eukaryota</taxon>
        <taxon>Metazoa</taxon>
        <taxon>Chordata</taxon>
        <taxon>Craniata</taxon>
        <taxon>Vertebrata</taxon>
        <taxon>Euteleostomi</taxon>
        <taxon>Archelosauria</taxon>
        <taxon>Archosauria</taxon>
        <taxon>Dinosauria</taxon>
        <taxon>Saurischia</taxon>
        <taxon>Theropoda</taxon>
        <taxon>Coelurosauria</taxon>
        <taxon>Aves</taxon>
        <taxon>Neognathae</taxon>
        <taxon>Galloanserae</taxon>
        <taxon>Anseriformes</taxon>
        <taxon>Anatidae</taxon>
        <taxon>Anatinae</taxon>
        <taxon>Anas</taxon>
    </lineage>
</organism>
<comment type="similarity">
    <text evidence="2">Belongs to the beta-catenin family.</text>
</comment>
<protein>
    <submittedName>
        <fullName evidence="8">Plakophilin 3</fullName>
    </submittedName>
</protein>
<dbReference type="GO" id="GO:0098609">
    <property type="term" value="P:cell-cell adhesion"/>
    <property type="evidence" value="ECO:0007669"/>
    <property type="project" value="InterPro"/>
</dbReference>
<comment type="subcellular location">
    <subcellularLocation>
        <location evidence="1">Cell junction</location>
    </subcellularLocation>
</comment>
<keyword evidence="9" id="KW-1185">Reference proteome</keyword>
<feature type="repeat" description="ARM" evidence="6">
    <location>
        <begin position="391"/>
        <end position="434"/>
    </location>
</feature>
<evidence type="ECO:0000256" key="3">
    <source>
        <dbReference type="ARBA" id="ARBA00022737"/>
    </source>
</evidence>
<reference evidence="8" key="1">
    <citation type="submission" date="2025-08" db="UniProtKB">
        <authorList>
            <consortium name="Ensembl"/>
        </authorList>
    </citation>
    <scope>IDENTIFICATION</scope>
</reference>
<dbReference type="Pfam" id="PF00514">
    <property type="entry name" value="Arm"/>
    <property type="match status" value="2"/>
</dbReference>
<dbReference type="InterPro" id="IPR011989">
    <property type="entry name" value="ARM-like"/>
</dbReference>
<proteinExistence type="inferred from homology"/>
<dbReference type="PANTHER" id="PTHR10372">
    <property type="entry name" value="PLAKOPHILLIN-RELATED"/>
    <property type="match status" value="1"/>
</dbReference>